<reference evidence="2 3" key="1">
    <citation type="submission" date="2016-10" db="EMBL/GenBank/DDBJ databases">
        <authorList>
            <person name="de Groot N.N."/>
        </authorList>
    </citation>
    <scope>NUCLEOTIDE SEQUENCE [LARGE SCALE GENOMIC DNA]</scope>
    <source>
        <strain evidence="2">MBHS1</strain>
    </source>
</reference>
<protein>
    <recommendedName>
        <fullName evidence="1">RiboL-PSP-HEPN domain-containing protein</fullName>
    </recommendedName>
</protein>
<dbReference type="EMBL" id="FMSV02000018">
    <property type="protein sequence ID" value="SEH04216.1"/>
    <property type="molecule type" value="Genomic_DNA"/>
</dbReference>
<dbReference type="InterPro" id="IPR041519">
    <property type="entry name" value="HEPN_RiboL-PSP"/>
</dbReference>
<sequence length="206" mass="23829">MHDVIEEISASNSWRDGEFAKFKLNAANVDKNLWFRMCIPMIYAHWEGFVVSSLRILISYLNSLELNPKNIRTNLVVIGLGDSYKTLSGKQSFVQRIEFTDKFSSLYKESLKFAKKIDTKSNLRSNVLEELCKMFGFNYENFIEYTSDIDRLVNIRNSIAHGENAFLLDLENIDKYIKAVTAATDVLLREIQRFVEDKEYLLPGST</sequence>
<feature type="domain" description="RiboL-PSP-HEPN" evidence="1">
    <location>
        <begin position="12"/>
        <end position="181"/>
    </location>
</feature>
<dbReference type="Proteomes" id="UP000236724">
    <property type="component" value="Unassembled WGS sequence"/>
</dbReference>
<evidence type="ECO:0000313" key="2">
    <source>
        <dbReference type="EMBL" id="SEH04216.1"/>
    </source>
</evidence>
<evidence type="ECO:0000259" key="1">
    <source>
        <dbReference type="Pfam" id="PF18735"/>
    </source>
</evidence>
<dbReference type="OrthoDB" id="4111339at2"/>
<dbReference type="Pfam" id="PF18735">
    <property type="entry name" value="HEPN_RiboL-PSP"/>
    <property type="match status" value="1"/>
</dbReference>
<dbReference type="RefSeq" id="WP_103918311.1">
    <property type="nucleotide sequence ID" value="NZ_FMSV02000018.1"/>
</dbReference>
<dbReference type="AlphaFoldDB" id="A0A1H6F550"/>
<keyword evidence="3" id="KW-1185">Reference proteome</keyword>
<organism evidence="2 3">
    <name type="scientific">Candidatus Venteria ishoeyi</name>
    <dbReference type="NCBI Taxonomy" id="1899563"/>
    <lineage>
        <taxon>Bacteria</taxon>
        <taxon>Pseudomonadati</taxon>
        <taxon>Pseudomonadota</taxon>
        <taxon>Gammaproteobacteria</taxon>
        <taxon>Thiotrichales</taxon>
        <taxon>Thiotrichaceae</taxon>
        <taxon>Venteria</taxon>
    </lineage>
</organism>
<gene>
    <name evidence="2" type="ORF">MBHS_00061</name>
</gene>
<proteinExistence type="predicted"/>
<name>A0A1H6F550_9GAMM</name>
<accession>A0A1H6F550</accession>
<evidence type="ECO:0000313" key="3">
    <source>
        <dbReference type="Proteomes" id="UP000236724"/>
    </source>
</evidence>